<dbReference type="SUPFAM" id="SSF57701">
    <property type="entry name" value="Zn2/Cys6 DNA-binding domain"/>
    <property type="match status" value="1"/>
</dbReference>
<dbReference type="GO" id="GO:0045944">
    <property type="term" value="P:positive regulation of transcription by RNA polymerase II"/>
    <property type="evidence" value="ECO:0007669"/>
    <property type="project" value="TreeGrafter"/>
</dbReference>
<keyword evidence="4" id="KW-0804">Transcription</keyword>
<dbReference type="Pfam" id="PF00172">
    <property type="entry name" value="Zn_clus"/>
    <property type="match status" value="1"/>
</dbReference>
<evidence type="ECO:0000256" key="6">
    <source>
        <dbReference type="SAM" id="MobiDB-lite"/>
    </source>
</evidence>
<keyword evidence="3" id="KW-0238">DNA-binding</keyword>
<dbReference type="GO" id="GO:0008270">
    <property type="term" value="F:zinc ion binding"/>
    <property type="evidence" value="ECO:0007669"/>
    <property type="project" value="InterPro"/>
</dbReference>
<evidence type="ECO:0000256" key="1">
    <source>
        <dbReference type="ARBA" id="ARBA00004123"/>
    </source>
</evidence>
<comment type="subcellular location">
    <subcellularLocation>
        <location evidence="1">Nucleus</location>
    </subcellularLocation>
</comment>
<evidence type="ECO:0000256" key="3">
    <source>
        <dbReference type="ARBA" id="ARBA00023125"/>
    </source>
</evidence>
<dbReference type="AlphaFoldDB" id="B8M058"/>
<dbReference type="GeneID" id="8101480"/>
<reference evidence="9" key="1">
    <citation type="journal article" date="2015" name="Genome Announc.">
        <title>Genome sequence of the AIDS-associated pathogen Penicillium marneffei (ATCC18224) and its near taxonomic relative Talaromyces stipitatus (ATCC10500).</title>
        <authorList>
            <person name="Nierman W.C."/>
            <person name="Fedorova-Abrams N.D."/>
            <person name="Andrianopoulos A."/>
        </authorList>
    </citation>
    <scope>NUCLEOTIDE SEQUENCE [LARGE SCALE GENOMIC DNA]</scope>
    <source>
        <strain evidence="9">ATCC 10500 / CBS 375.48 / QM 6759 / NRRL 1006</strain>
    </source>
</reference>
<dbReference type="EMBL" id="EQ962653">
    <property type="protein sequence ID" value="EED21155.1"/>
    <property type="molecule type" value="Genomic_DNA"/>
</dbReference>
<dbReference type="GO" id="GO:0005634">
    <property type="term" value="C:nucleus"/>
    <property type="evidence" value="ECO:0007669"/>
    <property type="project" value="UniProtKB-SubCell"/>
</dbReference>
<evidence type="ECO:0000256" key="4">
    <source>
        <dbReference type="ARBA" id="ARBA00023163"/>
    </source>
</evidence>
<dbReference type="PROSITE" id="PS00463">
    <property type="entry name" value="ZN2_CY6_FUNGAL_1"/>
    <property type="match status" value="1"/>
</dbReference>
<dbReference type="CDD" id="cd00067">
    <property type="entry name" value="GAL4"/>
    <property type="match status" value="1"/>
</dbReference>
<evidence type="ECO:0000313" key="8">
    <source>
        <dbReference type="EMBL" id="EED21155.1"/>
    </source>
</evidence>
<evidence type="ECO:0000313" key="9">
    <source>
        <dbReference type="Proteomes" id="UP000001745"/>
    </source>
</evidence>
<dbReference type="Pfam" id="PF11951">
    <property type="entry name" value="Fungal_trans_2"/>
    <property type="match status" value="1"/>
</dbReference>
<dbReference type="InterPro" id="IPR036864">
    <property type="entry name" value="Zn2-C6_fun-type_DNA-bd_sf"/>
</dbReference>
<dbReference type="InterPro" id="IPR021858">
    <property type="entry name" value="Fun_TF"/>
</dbReference>
<dbReference type="eggNOG" id="ENOG502SI37">
    <property type="taxonomic scope" value="Eukaryota"/>
</dbReference>
<evidence type="ECO:0000256" key="2">
    <source>
        <dbReference type="ARBA" id="ARBA00023015"/>
    </source>
</evidence>
<dbReference type="Gene3D" id="4.10.240.10">
    <property type="entry name" value="Zn(2)-C6 fungal-type DNA-binding domain"/>
    <property type="match status" value="1"/>
</dbReference>
<dbReference type="PhylomeDB" id="B8M058"/>
<dbReference type="GO" id="GO:0000976">
    <property type="term" value="F:transcription cis-regulatory region binding"/>
    <property type="evidence" value="ECO:0007669"/>
    <property type="project" value="TreeGrafter"/>
</dbReference>
<organism evidence="8 9">
    <name type="scientific">Talaromyces stipitatus (strain ATCC 10500 / CBS 375.48 / QM 6759 / NRRL 1006)</name>
    <name type="common">Penicillium stipitatum</name>
    <dbReference type="NCBI Taxonomy" id="441959"/>
    <lineage>
        <taxon>Eukaryota</taxon>
        <taxon>Fungi</taxon>
        <taxon>Dikarya</taxon>
        <taxon>Ascomycota</taxon>
        <taxon>Pezizomycotina</taxon>
        <taxon>Eurotiomycetes</taxon>
        <taxon>Eurotiomycetidae</taxon>
        <taxon>Eurotiales</taxon>
        <taxon>Trichocomaceae</taxon>
        <taxon>Talaromyces</taxon>
        <taxon>Talaromyces sect. Talaromyces</taxon>
    </lineage>
</organism>
<feature type="domain" description="Zn(2)-C6 fungal-type" evidence="7">
    <location>
        <begin position="9"/>
        <end position="37"/>
    </location>
</feature>
<dbReference type="OMA" id="ECPGYVQ"/>
<dbReference type="PANTHER" id="PTHR37534">
    <property type="entry name" value="TRANSCRIPTIONAL ACTIVATOR PROTEIN UGA3"/>
    <property type="match status" value="1"/>
</dbReference>
<dbReference type="GO" id="GO:0000981">
    <property type="term" value="F:DNA-binding transcription factor activity, RNA polymerase II-specific"/>
    <property type="evidence" value="ECO:0007669"/>
    <property type="project" value="InterPro"/>
</dbReference>
<dbReference type="SMART" id="SM00066">
    <property type="entry name" value="GAL4"/>
    <property type="match status" value="1"/>
</dbReference>
<feature type="compositionally biased region" description="Polar residues" evidence="6">
    <location>
        <begin position="105"/>
        <end position="134"/>
    </location>
</feature>
<dbReference type="VEuPathDB" id="FungiDB:TSTA_083870"/>
<sequence length="713" mass="80464">MPGVPSNKACDRCKKRHVKCDEGRPECQRCVTAGVKCPGYSQDRKFIDQGATVRRRYAPYQREDSRSQSSQRSVRAGTDEESRSVQPDRSQQEVDQREVPGQNPVLRSSRSSTTDDQVNPSASGNPDGVSGNTMALDQEPTIATTAPYTNIALPANFLDSTQQPLSEIPNTETLAYTTNFNLLNPLQSPMFFSNGSATSGNLNSATTSNYAYTMPDMRNVNAFGDLYSELMINSDREIAFLKRHYVEFISPWLDLHDSEKFFMFNIPKRSLQVPFIQYAILAIAAKHLARVNGVRPGLTSTLNLATTESYPNAGQVDWLFKATNYYYQALFHLKQLLFGHADFQQLDTTISPIQILCQDLEIDLMSEGSRRVILPPSFISYIDDILPGVVILTVFDILDKPGTEWEKRLLGLRHLMQAMLTLPISPNRNFTMSRALQVSFWNLAYLDSFASYANRRRTRMDAYNFDLFRAAGLSIDDCGKLYPKTPSPPTSIQRDDFFLRGITFIVLKLMNFIAEFKEIQQSATATSSPVPDFLSNISVPQTSGLGVTWNQLVQEVNNWHDSLPDTFEPYIRLENPHDLVSPTSSSISLPFPEIVFSNATHAATVALFDFARIILLLNRPHESQSVARDRLVEYREITKEVDTRVREIAGIAMGRTSTAVQIHLVQPLYVVGLCDDRTEARQKVVELMRVIRAESGWETDYKIAQLHELWKKT</sequence>
<proteinExistence type="predicted"/>
<keyword evidence="9" id="KW-1185">Reference proteome</keyword>
<evidence type="ECO:0000259" key="7">
    <source>
        <dbReference type="PROSITE" id="PS50048"/>
    </source>
</evidence>
<protein>
    <submittedName>
        <fullName evidence="8">C6 finger domain protein, putative</fullName>
    </submittedName>
</protein>
<dbReference type="InterPro" id="IPR001138">
    <property type="entry name" value="Zn2Cys6_DnaBD"/>
</dbReference>
<keyword evidence="5" id="KW-0539">Nucleus</keyword>
<dbReference type="HOGENOM" id="CLU_013869_2_0_1"/>
<dbReference type="OrthoDB" id="5418899at2759"/>
<feature type="region of interest" description="Disordered" evidence="6">
    <location>
        <begin position="38"/>
        <end position="134"/>
    </location>
</feature>
<gene>
    <name evidence="8" type="ORF">TSTA_083870</name>
</gene>
<dbReference type="InParanoid" id="B8M058"/>
<dbReference type="PANTHER" id="PTHR37534:SF18">
    <property type="entry name" value="ZN(II)2CYS6 TRANSCRIPTION FACTOR (EUROFUNG)"/>
    <property type="match status" value="1"/>
</dbReference>
<accession>B8M058</accession>
<dbReference type="STRING" id="441959.B8M058"/>
<dbReference type="Proteomes" id="UP000001745">
    <property type="component" value="Unassembled WGS sequence"/>
</dbReference>
<name>B8M058_TALSN</name>
<evidence type="ECO:0000256" key="5">
    <source>
        <dbReference type="ARBA" id="ARBA00023242"/>
    </source>
</evidence>
<dbReference type="RefSeq" id="XP_002478118.1">
    <property type="nucleotide sequence ID" value="XM_002478073.1"/>
</dbReference>
<dbReference type="PROSITE" id="PS50048">
    <property type="entry name" value="ZN2_CY6_FUNGAL_2"/>
    <property type="match status" value="1"/>
</dbReference>
<keyword evidence="2" id="KW-0805">Transcription regulation</keyword>